<evidence type="ECO:0000256" key="9">
    <source>
        <dbReference type="ARBA" id="ARBA00022833"/>
    </source>
</evidence>
<dbReference type="InterPro" id="IPR013010">
    <property type="entry name" value="Znf_SIAH"/>
</dbReference>
<evidence type="ECO:0000256" key="10">
    <source>
        <dbReference type="PROSITE-ProRule" id="PRU00455"/>
    </source>
</evidence>
<evidence type="ECO:0000256" key="7">
    <source>
        <dbReference type="ARBA" id="ARBA00022771"/>
    </source>
</evidence>
<proteinExistence type="inferred from homology"/>
<dbReference type="Pfam" id="PF21362">
    <property type="entry name" value="Sina_RING"/>
    <property type="match status" value="1"/>
</dbReference>
<sequence>MNFMRFFFKWRWDRLNVGAVFFLDVFVLFSETMCSHRASFYKSSSKSISCSDSVNGCCIIENSRSRPIEVTKILEAFKCSSCRRLVTPPISQCERGHPICATCFSQVKKSGSSCFSACGDCGRPFSTERNLALERLAEIVPFPCVFQCEGCAAYSRLETKVDHEETCSFQLLGCPFCPAKLRGRWKTLAQHLASEHPLVKSQCFPVQIPASTEELCRAVKLKEPFEEFTVLQHRGRSSSRLRRHAVASAAASPPAAPQFPDEGEIFVLAVCTRPEHDSVLYTMRAFRAKTVEASAHYRLTFASDGMSTLSYAGVVQAWVARKNDVANKGNSLALPSDFFLNSLNGCSLEVELILDQVSS</sequence>
<dbReference type="Proteomes" id="UP000678499">
    <property type="component" value="Unassembled WGS sequence"/>
</dbReference>
<dbReference type="SUPFAM" id="SSF49599">
    <property type="entry name" value="TRAF domain-like"/>
    <property type="match status" value="1"/>
</dbReference>
<dbReference type="PANTHER" id="PTHR45877:SF2">
    <property type="entry name" value="E3 UBIQUITIN-PROTEIN LIGASE SINA-RELATED"/>
    <property type="match status" value="1"/>
</dbReference>
<evidence type="ECO:0000256" key="3">
    <source>
        <dbReference type="ARBA" id="ARBA00009119"/>
    </source>
</evidence>
<protein>
    <recommendedName>
        <fullName evidence="4">RING-type E3 ubiquitin transferase</fullName>
        <ecNumber evidence="4">2.3.2.27</ecNumber>
    </recommendedName>
</protein>
<dbReference type="PANTHER" id="PTHR45877">
    <property type="entry name" value="E3 UBIQUITIN-PROTEIN LIGASE SIAH2"/>
    <property type="match status" value="1"/>
</dbReference>
<dbReference type="UniPathway" id="UPA00143"/>
<keyword evidence="9" id="KW-0862">Zinc</keyword>
<evidence type="ECO:0000256" key="5">
    <source>
        <dbReference type="ARBA" id="ARBA00022679"/>
    </source>
</evidence>
<reference evidence="12" key="1">
    <citation type="submission" date="2020-11" db="EMBL/GenBank/DDBJ databases">
        <authorList>
            <person name="Tran Van P."/>
        </authorList>
    </citation>
    <scope>NUCLEOTIDE SEQUENCE</scope>
</reference>
<evidence type="ECO:0000313" key="13">
    <source>
        <dbReference type="Proteomes" id="UP000678499"/>
    </source>
</evidence>
<dbReference type="InterPro" id="IPR004162">
    <property type="entry name" value="SINA-like_animal"/>
</dbReference>
<keyword evidence="6" id="KW-0479">Metal-binding</keyword>
<dbReference type="InterPro" id="IPR013083">
    <property type="entry name" value="Znf_RING/FYVE/PHD"/>
</dbReference>
<dbReference type="GO" id="GO:0031624">
    <property type="term" value="F:ubiquitin conjugating enzyme binding"/>
    <property type="evidence" value="ECO:0007669"/>
    <property type="project" value="TreeGrafter"/>
</dbReference>
<accession>A0A7R9BPJ1</accession>
<evidence type="ECO:0000256" key="6">
    <source>
        <dbReference type="ARBA" id="ARBA00022723"/>
    </source>
</evidence>
<gene>
    <name evidence="12" type="ORF">NMOB1V02_LOCUS5789</name>
</gene>
<dbReference type="PROSITE" id="PS51081">
    <property type="entry name" value="ZF_SIAH"/>
    <property type="match status" value="1"/>
</dbReference>
<evidence type="ECO:0000256" key="8">
    <source>
        <dbReference type="ARBA" id="ARBA00022786"/>
    </source>
</evidence>
<dbReference type="Pfam" id="PF21361">
    <property type="entry name" value="Sina_ZnF"/>
    <property type="match status" value="1"/>
</dbReference>
<feature type="domain" description="SIAH-type" evidence="11">
    <location>
        <begin position="139"/>
        <end position="197"/>
    </location>
</feature>
<dbReference type="EC" id="2.3.2.27" evidence="4"/>
<evidence type="ECO:0000259" key="11">
    <source>
        <dbReference type="PROSITE" id="PS51081"/>
    </source>
</evidence>
<dbReference type="EMBL" id="OA883138">
    <property type="protein sequence ID" value="CAD7278075.1"/>
    <property type="molecule type" value="Genomic_DNA"/>
</dbReference>
<dbReference type="GO" id="GO:0061630">
    <property type="term" value="F:ubiquitin protein ligase activity"/>
    <property type="evidence" value="ECO:0007669"/>
    <property type="project" value="UniProtKB-EC"/>
</dbReference>
<dbReference type="AlphaFoldDB" id="A0A7R9BPJ1"/>
<evidence type="ECO:0000313" key="12">
    <source>
        <dbReference type="EMBL" id="CAD7278075.1"/>
    </source>
</evidence>
<keyword evidence="5" id="KW-0808">Transferase</keyword>
<dbReference type="GO" id="GO:0016567">
    <property type="term" value="P:protein ubiquitination"/>
    <property type="evidence" value="ECO:0007669"/>
    <property type="project" value="UniProtKB-UniPathway"/>
</dbReference>
<keyword evidence="7 10" id="KW-0863">Zinc-finger</keyword>
<comment type="similarity">
    <text evidence="3">Belongs to the SINA (Seven in absentia) family.</text>
</comment>
<dbReference type="Gene3D" id="3.30.40.10">
    <property type="entry name" value="Zinc/RING finger domain, C3HC4 (zinc finger)"/>
    <property type="match status" value="1"/>
</dbReference>
<comment type="catalytic activity">
    <reaction evidence="1">
        <text>S-ubiquitinyl-[E2 ubiquitin-conjugating enzyme]-L-cysteine + [acceptor protein]-L-lysine = [E2 ubiquitin-conjugating enzyme]-L-cysteine + N(6)-ubiquitinyl-[acceptor protein]-L-lysine.</text>
        <dbReference type="EC" id="2.3.2.27"/>
    </reaction>
</comment>
<dbReference type="InterPro" id="IPR049548">
    <property type="entry name" value="Sina-like_RING"/>
</dbReference>
<dbReference type="GO" id="GO:0008270">
    <property type="term" value="F:zinc ion binding"/>
    <property type="evidence" value="ECO:0007669"/>
    <property type="project" value="UniProtKB-KW"/>
</dbReference>
<dbReference type="EMBL" id="CAJPEX010001101">
    <property type="protein sequence ID" value="CAG0918227.1"/>
    <property type="molecule type" value="Genomic_DNA"/>
</dbReference>
<keyword evidence="13" id="KW-1185">Reference proteome</keyword>
<evidence type="ECO:0000256" key="4">
    <source>
        <dbReference type="ARBA" id="ARBA00012483"/>
    </source>
</evidence>
<organism evidence="12">
    <name type="scientific">Notodromas monacha</name>
    <dbReference type="NCBI Taxonomy" id="399045"/>
    <lineage>
        <taxon>Eukaryota</taxon>
        <taxon>Metazoa</taxon>
        <taxon>Ecdysozoa</taxon>
        <taxon>Arthropoda</taxon>
        <taxon>Crustacea</taxon>
        <taxon>Oligostraca</taxon>
        <taxon>Ostracoda</taxon>
        <taxon>Podocopa</taxon>
        <taxon>Podocopida</taxon>
        <taxon>Cypridocopina</taxon>
        <taxon>Cypridoidea</taxon>
        <taxon>Cyprididae</taxon>
        <taxon>Notodromas</taxon>
    </lineage>
</organism>
<name>A0A7R9BPJ1_9CRUS</name>
<comment type="pathway">
    <text evidence="2">Protein modification; protein ubiquitination.</text>
</comment>
<dbReference type="OrthoDB" id="941555at2759"/>
<evidence type="ECO:0000256" key="2">
    <source>
        <dbReference type="ARBA" id="ARBA00004906"/>
    </source>
</evidence>
<dbReference type="GO" id="GO:0043161">
    <property type="term" value="P:proteasome-mediated ubiquitin-dependent protein catabolic process"/>
    <property type="evidence" value="ECO:0007669"/>
    <property type="project" value="TreeGrafter"/>
</dbReference>
<dbReference type="GO" id="GO:0005737">
    <property type="term" value="C:cytoplasm"/>
    <property type="evidence" value="ECO:0007669"/>
    <property type="project" value="TreeGrafter"/>
</dbReference>
<keyword evidence="8" id="KW-0833">Ubl conjugation pathway</keyword>
<evidence type="ECO:0000256" key="1">
    <source>
        <dbReference type="ARBA" id="ARBA00000900"/>
    </source>
</evidence>